<evidence type="ECO:0000313" key="1">
    <source>
        <dbReference type="EMBL" id="SDE30005.1"/>
    </source>
</evidence>
<organism evidence="1 2">
    <name type="scientific">Desulfuromonas thiophila</name>
    <dbReference type="NCBI Taxonomy" id="57664"/>
    <lineage>
        <taxon>Bacteria</taxon>
        <taxon>Pseudomonadati</taxon>
        <taxon>Thermodesulfobacteriota</taxon>
        <taxon>Desulfuromonadia</taxon>
        <taxon>Desulfuromonadales</taxon>
        <taxon>Desulfuromonadaceae</taxon>
        <taxon>Desulfuromonas</taxon>
    </lineage>
</organism>
<dbReference type="InterPro" id="IPR011009">
    <property type="entry name" value="Kinase-like_dom_sf"/>
</dbReference>
<dbReference type="Proteomes" id="UP000243205">
    <property type="component" value="Unassembled WGS sequence"/>
</dbReference>
<dbReference type="OrthoDB" id="8534453at2"/>
<sequence length="218" mass="25472">MKWLPPAEYQRLVQNSRQLEADAFGPKVLLTGEGLVVKIFRRKHLLSRELLSPAAWRFARHARRLQRRGIASLQVERLARCRRPACSLAWYVWLDGEPLRQHCRRPDTDQTALLQRLGTFVALLHQRGVLFRSLHWGNILVQPAGDFALIDVLDLRLQRRPLSLRQRRRNFLHLLRYAQDAQLFQSQAEAFWRGYAMITELSAVALQALRQTPIISRK</sequence>
<accession>A0A1G7BUY1</accession>
<name>A0A1G7BUY1_9BACT</name>
<dbReference type="Pfam" id="PF06293">
    <property type="entry name" value="Kdo"/>
    <property type="match status" value="1"/>
</dbReference>
<dbReference type="STRING" id="57664.SAMN05661003_10730"/>
<gene>
    <name evidence="1" type="ORF">SAMN05661003_10730</name>
</gene>
<proteinExistence type="predicted"/>
<keyword evidence="1" id="KW-0418">Kinase</keyword>
<dbReference type="EMBL" id="FNAQ01000007">
    <property type="protein sequence ID" value="SDE30005.1"/>
    <property type="molecule type" value="Genomic_DNA"/>
</dbReference>
<dbReference type="RefSeq" id="WP_092078158.1">
    <property type="nucleotide sequence ID" value="NZ_CALFZY010000037.1"/>
</dbReference>
<dbReference type="GO" id="GO:0016301">
    <property type="term" value="F:kinase activity"/>
    <property type="evidence" value="ECO:0007669"/>
    <property type="project" value="UniProtKB-KW"/>
</dbReference>
<keyword evidence="1" id="KW-0808">Transferase</keyword>
<dbReference type="AlphaFoldDB" id="A0A1G7BUY1"/>
<reference evidence="2" key="1">
    <citation type="submission" date="2016-10" db="EMBL/GenBank/DDBJ databases">
        <authorList>
            <person name="Varghese N."/>
            <person name="Submissions S."/>
        </authorList>
    </citation>
    <scope>NUCLEOTIDE SEQUENCE [LARGE SCALE GENOMIC DNA]</scope>
    <source>
        <strain evidence="2">DSM 8987</strain>
    </source>
</reference>
<keyword evidence="2" id="KW-1185">Reference proteome</keyword>
<protein>
    <submittedName>
        <fullName evidence="1">Lipopolysaccharide kinase (Kdo/WaaP) family protein</fullName>
    </submittedName>
</protein>
<evidence type="ECO:0000313" key="2">
    <source>
        <dbReference type="Proteomes" id="UP000243205"/>
    </source>
</evidence>
<dbReference type="SUPFAM" id="SSF56112">
    <property type="entry name" value="Protein kinase-like (PK-like)"/>
    <property type="match status" value="1"/>
</dbReference>